<dbReference type="HOGENOM" id="CLU_000288_36_14_1"/>
<dbReference type="InterPro" id="IPR006597">
    <property type="entry name" value="Sel1-like"/>
</dbReference>
<dbReference type="Pfam" id="PF08238">
    <property type="entry name" value="Sel1"/>
    <property type="match status" value="14"/>
</dbReference>
<protein>
    <submittedName>
        <fullName evidence="1">Tetratricopeptide-like helical domain-containing protein</fullName>
    </submittedName>
</protein>
<dbReference type="EMBL" id="KE561167">
    <property type="protein sequence ID" value="EPZ32216.1"/>
    <property type="molecule type" value="Genomic_DNA"/>
</dbReference>
<gene>
    <name evidence="1" type="ORF">O9G_002568</name>
</gene>
<dbReference type="SMART" id="SM00671">
    <property type="entry name" value="SEL1"/>
    <property type="match status" value="15"/>
</dbReference>
<name>A0A075APW3_ROZAC</name>
<keyword evidence="2" id="KW-1185">Reference proteome</keyword>
<dbReference type="PANTHER" id="PTHR43628:SF1">
    <property type="entry name" value="CHITIN SYNTHASE REGULATORY FACTOR 2-RELATED"/>
    <property type="match status" value="1"/>
</dbReference>
<evidence type="ECO:0000313" key="2">
    <source>
        <dbReference type="Proteomes" id="UP000030755"/>
    </source>
</evidence>
<reference evidence="1 2" key="1">
    <citation type="journal article" date="2013" name="Curr. Biol.">
        <title>Shared signatures of parasitism and phylogenomics unite Cryptomycota and microsporidia.</title>
        <authorList>
            <person name="James T.Y."/>
            <person name="Pelin A."/>
            <person name="Bonen L."/>
            <person name="Ahrendt S."/>
            <person name="Sain D."/>
            <person name="Corradi N."/>
            <person name="Stajich J.E."/>
        </authorList>
    </citation>
    <scope>NUCLEOTIDE SEQUENCE [LARGE SCALE GENOMIC DNA]</scope>
    <source>
        <strain evidence="1 2">CSF55</strain>
    </source>
</reference>
<dbReference type="Gene3D" id="1.25.40.10">
    <property type="entry name" value="Tetratricopeptide repeat domain"/>
    <property type="match status" value="5"/>
</dbReference>
<dbReference type="OMA" id="QNCLAFF"/>
<accession>A0A075APW3</accession>
<sequence>MSYYARFKLETVTPEELVMYTSEFNLTLLNRSQRAIDRLSTRRVSLFYNSKIGQDANDTFYTAQNYFFGRHNFDQDFVEAFKYYREAAELGHGLAVTLVGFCYEFGYGVSIDYSKAEKYYMVALESYVEPFALCRMAFLRKYGRPGIKIDILEAEILAERLQEYKLAEPVKWLVYAAETYQNSSAQYCLGVCYHDGFGVDVNLTKAVYYYELSANQGHARGQGILGYCFAEGVGVQKNPVASFRWYMKAAQQAECVAMYNVGFCLEDGVGCKKDLAEAFYWYSKSAELGNCFAQNSLGYFYEEGIYVEKNHLMAFKYYLLAGEQGYPWAQCNLGYCCQQGIGCEIDMEEGAKWYLKAALQNHSRAIHNLGYCYQHGLGVPKDLKKALEWYYKAAEQKNTFALHSCGYCYQNGIGVEKDDRKAFSFFYQAAELDHAPAMLSLGLAYRQGSGCEKDDVEALKWFLRAAELGLATAQNSVGYAYEEGIGTSVDIQKAVKWYKKAAEQENLYSMCNLASLLIDWKKNGLERNDKYAFELLLRSSELGLHRSMNKLGHCYENGIGTDIDLSTAFSWYLKASEEYTCAYINVAKCYDYGIGVERDTEKAIEFYSKSAVSGNRTAAERMLSLLTSSNGISFEHGCAAMCA</sequence>
<dbReference type="STRING" id="988480.A0A075APW3"/>
<dbReference type="AlphaFoldDB" id="A0A075APW3"/>
<dbReference type="InterPro" id="IPR052945">
    <property type="entry name" value="Mitotic_Regulator"/>
</dbReference>
<proteinExistence type="predicted"/>
<dbReference type="OrthoDB" id="272077at2759"/>
<dbReference type="PANTHER" id="PTHR43628">
    <property type="entry name" value="ACTIVATOR OF C KINASE PROTEIN 1-RELATED"/>
    <property type="match status" value="1"/>
</dbReference>
<dbReference type="SUPFAM" id="SSF81901">
    <property type="entry name" value="HCP-like"/>
    <property type="match status" value="4"/>
</dbReference>
<evidence type="ECO:0000313" key="1">
    <source>
        <dbReference type="EMBL" id="EPZ32216.1"/>
    </source>
</evidence>
<organism evidence="1 2">
    <name type="scientific">Rozella allomycis (strain CSF55)</name>
    <dbReference type="NCBI Taxonomy" id="988480"/>
    <lineage>
        <taxon>Eukaryota</taxon>
        <taxon>Fungi</taxon>
        <taxon>Fungi incertae sedis</taxon>
        <taxon>Cryptomycota</taxon>
        <taxon>Cryptomycota incertae sedis</taxon>
        <taxon>Rozella</taxon>
    </lineage>
</organism>
<dbReference type="Proteomes" id="UP000030755">
    <property type="component" value="Unassembled WGS sequence"/>
</dbReference>
<dbReference type="InterPro" id="IPR011990">
    <property type="entry name" value="TPR-like_helical_dom_sf"/>
</dbReference>